<organism evidence="1 2">
    <name type="scientific">Paraburkholderia youngii</name>
    <dbReference type="NCBI Taxonomy" id="2782701"/>
    <lineage>
        <taxon>Bacteria</taxon>
        <taxon>Pseudomonadati</taxon>
        <taxon>Pseudomonadota</taxon>
        <taxon>Betaproteobacteria</taxon>
        <taxon>Burkholderiales</taxon>
        <taxon>Burkholderiaceae</taxon>
        <taxon>Paraburkholderia</taxon>
    </lineage>
</organism>
<gene>
    <name evidence="1" type="ORF">G5S42_42640</name>
</gene>
<reference evidence="1 2" key="1">
    <citation type="submission" date="2020-02" db="EMBL/GenBank/DDBJ databases">
        <title>Paraburkholderia simonii sp. nov. and Paraburkholderia youngii sp. nov. Brazilian and Mexican Mimosa-associated rhizobia.</title>
        <authorList>
            <person name="Mavima L."/>
            <person name="Beukes C.W."/>
            <person name="Chan W.Y."/>
            <person name="Palmer M."/>
            <person name="De Meyer S.E."/>
            <person name="James E.K."/>
            <person name="Venter S.N."/>
            <person name="Steenkamp E.T."/>
        </authorList>
    </citation>
    <scope>NUCLEOTIDE SEQUENCE [LARGE SCALE GENOMIC DNA]</scope>
    <source>
        <strain evidence="1 2">JPY169</strain>
    </source>
</reference>
<dbReference type="RefSeq" id="WP_176112553.1">
    <property type="nucleotide sequence ID" value="NZ_JAALDK010000004.1"/>
</dbReference>
<sequence length="81" mass="8819">MYEQIEAQAAQFDSLRASLATPGLADIDGLRGALEATAREFGEAQGRTELDRNNLARLYRGFMAAARVIGHLQEQQIGAAR</sequence>
<dbReference type="EMBL" id="JAALDK010000004">
    <property type="protein sequence ID" value="NUY06055.1"/>
    <property type="molecule type" value="Genomic_DNA"/>
</dbReference>
<comment type="caution">
    <text evidence="1">The sequence shown here is derived from an EMBL/GenBank/DDBJ whole genome shotgun (WGS) entry which is preliminary data.</text>
</comment>
<accession>A0A7Y6K7W8</accession>
<proteinExistence type="predicted"/>
<dbReference type="GeneID" id="301106997"/>
<dbReference type="AlphaFoldDB" id="A0A7Y6K7W8"/>
<evidence type="ECO:0000313" key="1">
    <source>
        <dbReference type="EMBL" id="NUY06055.1"/>
    </source>
</evidence>
<evidence type="ECO:0000313" key="2">
    <source>
        <dbReference type="Proteomes" id="UP000594380"/>
    </source>
</evidence>
<protein>
    <submittedName>
        <fullName evidence="1">Type III secretion protein</fullName>
    </submittedName>
</protein>
<name>A0A7Y6K7W8_9BURK</name>
<dbReference type="Proteomes" id="UP000594380">
    <property type="component" value="Unassembled WGS sequence"/>
</dbReference>